<evidence type="ECO:0000256" key="1">
    <source>
        <dbReference type="SAM" id="Phobius"/>
    </source>
</evidence>
<comment type="caution">
    <text evidence="2">The sequence shown here is derived from an EMBL/GenBank/DDBJ whole genome shotgun (WGS) entry which is preliminary data.</text>
</comment>
<feature type="transmembrane region" description="Helical" evidence="1">
    <location>
        <begin position="555"/>
        <end position="575"/>
    </location>
</feature>
<evidence type="ECO:0000313" key="3">
    <source>
        <dbReference type="Proteomes" id="UP001589532"/>
    </source>
</evidence>
<keyword evidence="1" id="KW-0472">Membrane</keyword>
<feature type="transmembrane region" description="Helical" evidence="1">
    <location>
        <begin position="426"/>
        <end position="454"/>
    </location>
</feature>
<feature type="transmembrane region" description="Helical" evidence="1">
    <location>
        <begin position="492"/>
        <end position="512"/>
    </location>
</feature>
<feature type="transmembrane region" description="Helical" evidence="1">
    <location>
        <begin position="36"/>
        <end position="55"/>
    </location>
</feature>
<feature type="transmembrane region" description="Helical" evidence="1">
    <location>
        <begin position="466"/>
        <end position="486"/>
    </location>
</feature>
<evidence type="ECO:0000313" key="2">
    <source>
        <dbReference type="EMBL" id="MFB9627324.1"/>
    </source>
</evidence>
<feature type="transmembrane region" description="Helical" evidence="1">
    <location>
        <begin position="307"/>
        <end position="325"/>
    </location>
</feature>
<feature type="transmembrane region" description="Helical" evidence="1">
    <location>
        <begin position="241"/>
        <end position="261"/>
    </location>
</feature>
<keyword evidence="1" id="KW-0812">Transmembrane</keyword>
<organism evidence="2 3">
    <name type="scientific">Nonomuraea helvata</name>
    <dbReference type="NCBI Taxonomy" id="37484"/>
    <lineage>
        <taxon>Bacteria</taxon>
        <taxon>Bacillati</taxon>
        <taxon>Actinomycetota</taxon>
        <taxon>Actinomycetes</taxon>
        <taxon>Streptosporangiales</taxon>
        <taxon>Streptosporangiaceae</taxon>
        <taxon>Nonomuraea</taxon>
    </lineage>
</organism>
<gene>
    <name evidence="2" type="ORF">ACFFSA_29925</name>
</gene>
<feature type="transmembrane region" description="Helical" evidence="1">
    <location>
        <begin position="353"/>
        <end position="369"/>
    </location>
</feature>
<keyword evidence="1" id="KW-1133">Transmembrane helix</keyword>
<feature type="transmembrane region" description="Helical" evidence="1">
    <location>
        <begin position="582"/>
        <end position="601"/>
    </location>
</feature>
<feature type="transmembrane region" description="Helical" evidence="1">
    <location>
        <begin position="524"/>
        <end position="543"/>
    </location>
</feature>
<feature type="transmembrane region" description="Helical" evidence="1">
    <location>
        <begin position="376"/>
        <end position="397"/>
    </location>
</feature>
<feature type="transmembrane region" description="Helical" evidence="1">
    <location>
        <begin position="93"/>
        <end position="111"/>
    </location>
</feature>
<sequence length="775" mass="85137">MSRNTYLHDIEPPLDGRVISELPPARRLGRRGWWRFLPAAGVGVFTVGVLCFYGVSLRDVVVFAAYLVLAVLLPGMLLVRALYRRDRTLVDELALGLCLGYALEVFAYIGARAVGVPLLVLAWPAAVYAAFAGVPALRRHWRGGPRLRAPVWWSFSLALVAGYLVLWSALSFFKENALAWPALAHIYIDMPFHLTLIGELRHHMPPTVPMVAGEPLSYHWFVYTHFAASSWITGIDPIVLLLRLCMLPIMVALTFVIGMIGRCLSRSWIGGLLAIVGTIFMAMPNLYQGIDVGVFTLRTVQSWMSPTQTFGAMLFAPIVLFLTDFRRLRHDRGTWALLGIFLVAVMGAKATYLPLLAAGLAAVVVVELARRRKLCVISLAVLGGTVACLAYAQLVLFGQMRLGMHVDALSLPRINWGGLTGRDSDLAYAGSLLGIAGLYVFSWTLEWAGVFGLLTRPRLFLRPPVVLMLGIGATGLGATLMLGHPHRSQLHFFWACYPYLTILAAYGLVVAYRRVRLSLRTVTLVTVAATFIAFLVRGLWGVAVPLGPGHAEALLYRPYVALGVMMAMATAALFLVMRNRRVVAGTLTVVMVSAMGLPAAWGTRIVSAAFGGPRDSGASAAAPPTAPAPAIPEGAFAAARWLREHSQPEELVATNEHCRWGSTEPCDSRQFWVSALTERRMLVEGWAFVPRNYADWRPGLIPEQQPFWDGDRLRTNDAVFRSPSPASIEELTGRYGVRWLFVHEGLTGAEPRIGDYAELRFRSGDYAVYRVAAGR</sequence>
<dbReference type="EMBL" id="JBHMBW010000029">
    <property type="protein sequence ID" value="MFB9627324.1"/>
    <property type="molecule type" value="Genomic_DNA"/>
</dbReference>
<feature type="transmembrane region" description="Helical" evidence="1">
    <location>
        <begin position="117"/>
        <end position="137"/>
    </location>
</feature>
<evidence type="ECO:0008006" key="4">
    <source>
        <dbReference type="Google" id="ProtNLM"/>
    </source>
</evidence>
<feature type="transmembrane region" description="Helical" evidence="1">
    <location>
        <begin position="332"/>
        <end position="347"/>
    </location>
</feature>
<dbReference type="Proteomes" id="UP001589532">
    <property type="component" value="Unassembled WGS sequence"/>
</dbReference>
<protein>
    <recommendedName>
        <fullName evidence="4">Glycosyltransferase RgtA/B/C/D-like domain-containing protein</fullName>
    </recommendedName>
</protein>
<feature type="transmembrane region" description="Helical" evidence="1">
    <location>
        <begin position="149"/>
        <end position="172"/>
    </location>
</feature>
<feature type="transmembrane region" description="Helical" evidence="1">
    <location>
        <begin position="268"/>
        <end position="287"/>
    </location>
</feature>
<accession>A0ABV5S8K1</accession>
<dbReference type="RefSeq" id="WP_378520924.1">
    <property type="nucleotide sequence ID" value="NZ_JBHMBW010000029.1"/>
</dbReference>
<reference evidence="2 3" key="1">
    <citation type="submission" date="2024-09" db="EMBL/GenBank/DDBJ databases">
        <authorList>
            <person name="Sun Q."/>
            <person name="Mori K."/>
        </authorList>
    </citation>
    <scope>NUCLEOTIDE SEQUENCE [LARGE SCALE GENOMIC DNA]</scope>
    <source>
        <strain evidence="2 3">JCM 3143</strain>
    </source>
</reference>
<feature type="transmembrane region" description="Helical" evidence="1">
    <location>
        <begin position="61"/>
        <end position="81"/>
    </location>
</feature>
<proteinExistence type="predicted"/>
<name>A0ABV5S8K1_9ACTN</name>
<keyword evidence="3" id="KW-1185">Reference proteome</keyword>